<gene>
    <name evidence="3" type="ORF">Pla52n_38400</name>
</gene>
<reference evidence="3 4" key="1">
    <citation type="submission" date="2019-02" db="EMBL/GenBank/DDBJ databases">
        <title>Deep-cultivation of Planctomycetes and their phenomic and genomic characterization uncovers novel biology.</title>
        <authorList>
            <person name="Wiegand S."/>
            <person name="Jogler M."/>
            <person name="Boedeker C."/>
            <person name="Pinto D."/>
            <person name="Vollmers J."/>
            <person name="Rivas-Marin E."/>
            <person name="Kohn T."/>
            <person name="Peeters S.H."/>
            <person name="Heuer A."/>
            <person name="Rast P."/>
            <person name="Oberbeckmann S."/>
            <person name="Bunk B."/>
            <person name="Jeske O."/>
            <person name="Meyerdierks A."/>
            <person name="Storesund J.E."/>
            <person name="Kallscheuer N."/>
            <person name="Luecker S."/>
            <person name="Lage O.M."/>
            <person name="Pohl T."/>
            <person name="Merkel B.J."/>
            <person name="Hornburger P."/>
            <person name="Mueller R.-W."/>
            <person name="Bruemmer F."/>
            <person name="Labrenz M."/>
            <person name="Spormann A.M."/>
            <person name="Op Den Camp H."/>
            <person name="Overmann J."/>
            <person name="Amann R."/>
            <person name="Jetten M.S.M."/>
            <person name="Mascher T."/>
            <person name="Medema M.H."/>
            <person name="Devos D.P."/>
            <person name="Kaster A.-K."/>
            <person name="Ovreas L."/>
            <person name="Rohde M."/>
            <person name="Galperin M.Y."/>
            <person name="Jogler C."/>
        </authorList>
    </citation>
    <scope>NUCLEOTIDE SEQUENCE [LARGE SCALE GENOMIC DNA]</scope>
    <source>
        <strain evidence="3 4">Pla52n</strain>
    </source>
</reference>
<sequence length="592" mass="64326">MVQLPVVSSLLKPNDDDRSFVAAPPRCHSEPVQPSLPTHVLRSVEPSRGTAAPSTTPPPVATDVAARSTENNVTKLQESFTNSRDTSLSNVAESITNDIPLLDAIDAPTTSTASWRSYAWLISTIVHTLVMLLLALWTYGQRGTNDGISLDGSTAESDADNYVQIETVQLDTNDVNRVADQADRPVQLDLTPNDTNLVAKSITTTPNAVPIDPSVASLMLSGGDANAVNHLTLLPGGGLGGRTPEGRKKYGDLYGASGASEAAVEKALRWLAEHQRPNGSWSFNLDLDPCNGRCTHSKHADDTPTPSTGATGLALLAFLGAGYTHQTGPYTDTVKRGIYYLRSAAAESEFGYDWQQGSMYGHGIAVMALAEALSMTANDGEFDSDLMHLVEKGAFFTSVAQHPNGSWGYVPGQPGDTTLTGWQVLSLVGAKRAGINLRTNTLPNAKAFLMGVKSEKNYSFGYQKPDPELTTTAIALTLLMYLGQTPGYSPFDDAIDELAQRGPTLTNVYHDYYATMALHHWRHRDWDQWNAKLRDHLVRTQATQGHEAGSWHFKDKWGDIGGRLYTTAMCTLTLEVYYRHLPMYAKPAEFPL</sequence>
<dbReference type="Proteomes" id="UP000320176">
    <property type="component" value="Unassembled WGS sequence"/>
</dbReference>
<proteinExistence type="predicted"/>
<keyword evidence="2" id="KW-0472">Membrane</keyword>
<accession>A0A5C6ATP7</accession>
<name>A0A5C6ATP7_9BACT</name>
<protein>
    <recommendedName>
        <fullName evidence="5">Squalene cyclase C-terminal domain-containing protein</fullName>
    </recommendedName>
</protein>
<organism evidence="3 4">
    <name type="scientific">Stieleria varia</name>
    <dbReference type="NCBI Taxonomy" id="2528005"/>
    <lineage>
        <taxon>Bacteria</taxon>
        <taxon>Pseudomonadati</taxon>
        <taxon>Planctomycetota</taxon>
        <taxon>Planctomycetia</taxon>
        <taxon>Pirellulales</taxon>
        <taxon>Pirellulaceae</taxon>
        <taxon>Stieleria</taxon>
    </lineage>
</organism>
<keyword evidence="2" id="KW-1133">Transmembrane helix</keyword>
<dbReference type="SUPFAM" id="SSF48239">
    <property type="entry name" value="Terpenoid cyclases/Protein prenyltransferases"/>
    <property type="match status" value="1"/>
</dbReference>
<dbReference type="AlphaFoldDB" id="A0A5C6ATP7"/>
<evidence type="ECO:0008006" key="5">
    <source>
        <dbReference type="Google" id="ProtNLM"/>
    </source>
</evidence>
<dbReference type="InterPro" id="IPR008930">
    <property type="entry name" value="Terpenoid_cyclase/PrenylTrfase"/>
</dbReference>
<keyword evidence="4" id="KW-1185">Reference proteome</keyword>
<evidence type="ECO:0000256" key="1">
    <source>
        <dbReference type="SAM" id="MobiDB-lite"/>
    </source>
</evidence>
<dbReference type="Gene3D" id="1.50.10.20">
    <property type="match status" value="2"/>
</dbReference>
<evidence type="ECO:0000256" key="2">
    <source>
        <dbReference type="SAM" id="Phobius"/>
    </source>
</evidence>
<dbReference type="EMBL" id="SJPN01000004">
    <property type="protein sequence ID" value="TWU02781.1"/>
    <property type="molecule type" value="Genomic_DNA"/>
</dbReference>
<evidence type="ECO:0000313" key="4">
    <source>
        <dbReference type="Proteomes" id="UP000320176"/>
    </source>
</evidence>
<keyword evidence="2" id="KW-0812">Transmembrane</keyword>
<feature type="region of interest" description="Disordered" evidence="1">
    <location>
        <begin position="13"/>
        <end position="39"/>
    </location>
</feature>
<feature type="transmembrane region" description="Helical" evidence="2">
    <location>
        <begin position="118"/>
        <end position="139"/>
    </location>
</feature>
<comment type="caution">
    <text evidence="3">The sequence shown here is derived from an EMBL/GenBank/DDBJ whole genome shotgun (WGS) entry which is preliminary data.</text>
</comment>
<evidence type="ECO:0000313" key="3">
    <source>
        <dbReference type="EMBL" id="TWU02781.1"/>
    </source>
</evidence>